<dbReference type="OrthoDB" id="642536at2759"/>
<dbReference type="InterPro" id="IPR005174">
    <property type="entry name" value="KIB1-4_b-propeller"/>
</dbReference>
<dbReference type="PANTHER" id="PTHR44259:SF37">
    <property type="entry name" value="DUF1618 DOMAIN-CONTAINING PROTEIN"/>
    <property type="match status" value="1"/>
</dbReference>
<name>A0A830BHS8_9LAMI</name>
<gene>
    <name evidence="2" type="ORF">PHJA_000638700</name>
</gene>
<dbReference type="Proteomes" id="UP000653305">
    <property type="component" value="Unassembled WGS sequence"/>
</dbReference>
<reference evidence="2" key="1">
    <citation type="submission" date="2020-07" db="EMBL/GenBank/DDBJ databases">
        <title>Ethylene signaling mediates host invasion by parasitic plants.</title>
        <authorList>
            <person name="Yoshida S."/>
        </authorList>
    </citation>
    <scope>NUCLEOTIDE SEQUENCE</scope>
    <source>
        <strain evidence="2">Okayama</strain>
    </source>
</reference>
<dbReference type="PANTHER" id="PTHR44259">
    <property type="entry name" value="OS07G0183000 PROTEIN-RELATED"/>
    <property type="match status" value="1"/>
</dbReference>
<evidence type="ECO:0000259" key="1">
    <source>
        <dbReference type="Pfam" id="PF03478"/>
    </source>
</evidence>
<keyword evidence="3" id="KW-1185">Reference proteome</keyword>
<sequence>MIPMPVTVDKHNYSDKEFGRKEMCDDYRILVLAETSDQLFHVRWFVDHRRGPRGNDAEDAYYGLVDNATPYKTVGYDVHKYDPETGSLRYMDRSLDSLAFFIGSNNGFAIQAHDDEVDPDCIYYTGPPQFCGGHDVVVFDYQDQTLTHCFYPPDMHSIERMNTPIWSDGRCLQMSLLSI</sequence>
<evidence type="ECO:0000313" key="3">
    <source>
        <dbReference type="Proteomes" id="UP000653305"/>
    </source>
</evidence>
<dbReference type="InterPro" id="IPR050942">
    <property type="entry name" value="F-box_BR-signaling"/>
</dbReference>
<dbReference type="AlphaFoldDB" id="A0A830BHS8"/>
<dbReference type="Pfam" id="PF03478">
    <property type="entry name" value="Beta-prop_KIB1-4"/>
    <property type="match status" value="1"/>
</dbReference>
<evidence type="ECO:0000313" key="2">
    <source>
        <dbReference type="EMBL" id="GFP84949.1"/>
    </source>
</evidence>
<organism evidence="2 3">
    <name type="scientific">Phtheirospermum japonicum</name>
    <dbReference type="NCBI Taxonomy" id="374723"/>
    <lineage>
        <taxon>Eukaryota</taxon>
        <taxon>Viridiplantae</taxon>
        <taxon>Streptophyta</taxon>
        <taxon>Embryophyta</taxon>
        <taxon>Tracheophyta</taxon>
        <taxon>Spermatophyta</taxon>
        <taxon>Magnoliopsida</taxon>
        <taxon>eudicotyledons</taxon>
        <taxon>Gunneridae</taxon>
        <taxon>Pentapetalae</taxon>
        <taxon>asterids</taxon>
        <taxon>lamiids</taxon>
        <taxon>Lamiales</taxon>
        <taxon>Orobanchaceae</taxon>
        <taxon>Orobanchaceae incertae sedis</taxon>
        <taxon>Phtheirospermum</taxon>
    </lineage>
</organism>
<comment type="caution">
    <text evidence="2">The sequence shown here is derived from an EMBL/GenBank/DDBJ whole genome shotgun (WGS) entry which is preliminary data.</text>
</comment>
<accession>A0A830BHS8</accession>
<feature type="domain" description="KIB1-4 beta-propeller" evidence="1">
    <location>
        <begin position="30"/>
        <end position="140"/>
    </location>
</feature>
<protein>
    <recommendedName>
        <fullName evidence="1">KIB1-4 beta-propeller domain-containing protein</fullName>
    </recommendedName>
</protein>
<proteinExistence type="predicted"/>
<dbReference type="EMBL" id="BMAC01000096">
    <property type="protein sequence ID" value="GFP84949.1"/>
    <property type="molecule type" value="Genomic_DNA"/>
</dbReference>